<dbReference type="Proteomes" id="UP000320722">
    <property type="component" value="Chromosome"/>
</dbReference>
<name>A0A517WCP7_9PLAN</name>
<organism evidence="1 2">
    <name type="scientific">Gimesia chilikensis</name>
    <dbReference type="NCBI Taxonomy" id="2605989"/>
    <lineage>
        <taxon>Bacteria</taxon>
        <taxon>Pseudomonadati</taxon>
        <taxon>Planctomycetota</taxon>
        <taxon>Planctomycetia</taxon>
        <taxon>Planctomycetales</taxon>
        <taxon>Planctomycetaceae</taxon>
        <taxon>Gimesia</taxon>
    </lineage>
</organism>
<protein>
    <submittedName>
        <fullName evidence="1">Uncharacterized protein</fullName>
    </submittedName>
</protein>
<dbReference type="AlphaFoldDB" id="A0A517WCP7"/>
<evidence type="ECO:0000313" key="1">
    <source>
        <dbReference type="EMBL" id="QDU03022.1"/>
    </source>
</evidence>
<dbReference type="RefSeq" id="WP_145040495.1">
    <property type="nucleotide sequence ID" value="NZ_CP036347.1"/>
</dbReference>
<dbReference type="EMBL" id="CP036347">
    <property type="protein sequence ID" value="QDU03022.1"/>
    <property type="molecule type" value="Genomic_DNA"/>
</dbReference>
<evidence type="ECO:0000313" key="2">
    <source>
        <dbReference type="Proteomes" id="UP000320722"/>
    </source>
</evidence>
<sequence length="142" mass="16422">MGHSVIEFQGQQLRLHDSKVRCVYVGLLYVRDRLGAAELPRNVNRLFDRWESERNGLFQAPGCIDLELDDCLQDPEDVVACLKLVDQLEVHLRGLSLPVPGVFADMKELLEFREIVPFVEPQKIMLPVLEQFRELLQQRPNL</sequence>
<reference evidence="1 2" key="1">
    <citation type="submission" date="2019-02" db="EMBL/GenBank/DDBJ databases">
        <title>Deep-cultivation of Planctomycetes and their phenomic and genomic characterization uncovers novel biology.</title>
        <authorList>
            <person name="Wiegand S."/>
            <person name="Jogler M."/>
            <person name="Boedeker C."/>
            <person name="Pinto D."/>
            <person name="Vollmers J."/>
            <person name="Rivas-Marin E."/>
            <person name="Kohn T."/>
            <person name="Peeters S.H."/>
            <person name="Heuer A."/>
            <person name="Rast P."/>
            <person name="Oberbeckmann S."/>
            <person name="Bunk B."/>
            <person name="Jeske O."/>
            <person name="Meyerdierks A."/>
            <person name="Storesund J.E."/>
            <person name="Kallscheuer N."/>
            <person name="Luecker S."/>
            <person name="Lage O.M."/>
            <person name="Pohl T."/>
            <person name="Merkel B.J."/>
            <person name="Hornburger P."/>
            <person name="Mueller R.-W."/>
            <person name="Bruemmer F."/>
            <person name="Labrenz M."/>
            <person name="Spormann A.M."/>
            <person name="Op den Camp H."/>
            <person name="Overmann J."/>
            <person name="Amann R."/>
            <person name="Jetten M.S.M."/>
            <person name="Mascher T."/>
            <person name="Medema M.H."/>
            <person name="Devos D.P."/>
            <person name="Kaster A.-K."/>
            <person name="Ovreas L."/>
            <person name="Rohde M."/>
            <person name="Galperin M.Y."/>
            <person name="Jogler C."/>
        </authorList>
    </citation>
    <scope>NUCLEOTIDE SEQUENCE [LARGE SCALE GENOMIC DNA]</scope>
    <source>
        <strain evidence="1 2">V6</strain>
    </source>
</reference>
<accession>A0A517WCP7</accession>
<proteinExistence type="predicted"/>
<gene>
    <name evidence="1" type="ORF">V6x_27320</name>
</gene>